<reference evidence="20 21" key="1">
    <citation type="journal article" date="2012" name="Stand. Genomic Sci.">
        <title>Complete genome sequence of Terriglobus saanensis type strain SP1PR4(T), an Acidobacteria from tundra soil.</title>
        <authorList>
            <person name="Rawat S.R."/>
            <person name="Mannisto M.K."/>
            <person name="Starovoytov V."/>
            <person name="Goodwin L."/>
            <person name="Nolan M."/>
            <person name="Hauser L."/>
            <person name="Land M."/>
            <person name="Davenport K.W."/>
            <person name="Woyke T."/>
            <person name="Haggblom M.M."/>
        </authorList>
    </citation>
    <scope>NUCLEOTIDE SEQUENCE</scope>
    <source>
        <strain evidence="21">ATCC BAA-1853 / DSM 23119 / SP1PR4</strain>
    </source>
</reference>
<evidence type="ECO:0000256" key="16">
    <source>
        <dbReference type="ARBA" id="ARBA00023264"/>
    </source>
</evidence>
<evidence type="ECO:0000313" key="21">
    <source>
        <dbReference type="Proteomes" id="UP000006844"/>
    </source>
</evidence>
<keyword evidence="9" id="KW-0444">Lipid biosynthesis</keyword>
<dbReference type="InterPro" id="IPR036265">
    <property type="entry name" value="HIT-like_sf"/>
</dbReference>
<evidence type="ECO:0000256" key="8">
    <source>
        <dbReference type="ARBA" id="ARBA00022475"/>
    </source>
</evidence>
<evidence type="ECO:0000256" key="12">
    <source>
        <dbReference type="ARBA" id="ARBA00022989"/>
    </source>
</evidence>
<dbReference type="AlphaFoldDB" id="E8V0N7"/>
<evidence type="ECO:0000256" key="9">
    <source>
        <dbReference type="ARBA" id="ARBA00022516"/>
    </source>
</evidence>
<keyword evidence="16" id="KW-1208">Phospholipid metabolism</keyword>
<dbReference type="InterPro" id="IPR003763">
    <property type="entry name" value="CDP-diacylglyc_Pase"/>
</dbReference>
<name>E8V0N7_TERSS</name>
<keyword evidence="10 19" id="KW-0812">Transmembrane</keyword>
<dbReference type="HOGENOM" id="CLU_077117_0_0_0"/>
<keyword evidence="11 20" id="KW-0378">Hydrolase</keyword>
<protein>
    <recommendedName>
        <fullName evidence="7">CDP-diacylglycerol pyrophosphatase</fullName>
        <ecNumber evidence="6">3.6.1.26</ecNumber>
    </recommendedName>
    <alternativeName>
        <fullName evidence="17">CDP-diacylglycerol phosphatidylhydrolase</fullName>
    </alternativeName>
    <alternativeName>
        <fullName evidence="18">CDP-diglyceride hydrolase</fullName>
    </alternativeName>
</protein>
<dbReference type="GO" id="GO:0046342">
    <property type="term" value="P:CDP-diacylglycerol catabolic process"/>
    <property type="evidence" value="ECO:0007669"/>
    <property type="project" value="UniProtKB-UniPathway"/>
</dbReference>
<dbReference type="Gene3D" id="3.30.428.30">
    <property type="entry name" value="HIT family - CDH-like"/>
    <property type="match status" value="1"/>
</dbReference>
<dbReference type="EMBL" id="CP002467">
    <property type="protein sequence ID" value="ADV81100.1"/>
    <property type="molecule type" value="Genomic_DNA"/>
</dbReference>
<dbReference type="SUPFAM" id="SSF54197">
    <property type="entry name" value="HIT-like"/>
    <property type="match status" value="1"/>
</dbReference>
<comment type="pathway">
    <text evidence="3">Phospholipid metabolism; CDP-diacylglycerol degradation; phosphatidate from CDP-diacylglycerol: step 1/1.</text>
</comment>
<evidence type="ECO:0000256" key="5">
    <source>
        <dbReference type="ARBA" id="ARBA00006435"/>
    </source>
</evidence>
<dbReference type="GO" id="GO:0008654">
    <property type="term" value="P:phospholipid biosynthetic process"/>
    <property type="evidence" value="ECO:0007669"/>
    <property type="project" value="UniProtKB-KW"/>
</dbReference>
<feature type="transmembrane region" description="Helical" evidence="19">
    <location>
        <begin position="6"/>
        <end position="27"/>
    </location>
</feature>
<evidence type="ECO:0000256" key="11">
    <source>
        <dbReference type="ARBA" id="ARBA00022801"/>
    </source>
</evidence>
<keyword evidence="8" id="KW-1003">Cell membrane</keyword>
<keyword evidence="15" id="KW-0594">Phospholipid biosynthesis</keyword>
<dbReference type="NCBIfam" id="NF003986">
    <property type="entry name" value="PRK05471.1-5"/>
    <property type="match status" value="1"/>
</dbReference>
<dbReference type="STRING" id="401053.AciPR4_0262"/>
<evidence type="ECO:0000256" key="13">
    <source>
        <dbReference type="ARBA" id="ARBA00023098"/>
    </source>
</evidence>
<dbReference type="UniPathway" id="UPA00609">
    <property type="reaction ID" value="UER00664"/>
</dbReference>
<evidence type="ECO:0000256" key="17">
    <source>
        <dbReference type="ARBA" id="ARBA00032888"/>
    </source>
</evidence>
<evidence type="ECO:0000256" key="10">
    <source>
        <dbReference type="ARBA" id="ARBA00022692"/>
    </source>
</evidence>
<evidence type="ECO:0000313" key="20">
    <source>
        <dbReference type="EMBL" id="ADV81100.1"/>
    </source>
</evidence>
<evidence type="ECO:0000256" key="7">
    <source>
        <dbReference type="ARBA" id="ARBA00019608"/>
    </source>
</evidence>
<evidence type="ECO:0000256" key="15">
    <source>
        <dbReference type="ARBA" id="ARBA00023209"/>
    </source>
</evidence>
<comment type="similarity">
    <text evidence="5">Belongs to the Cdh family.</text>
</comment>
<evidence type="ECO:0000256" key="14">
    <source>
        <dbReference type="ARBA" id="ARBA00023136"/>
    </source>
</evidence>
<evidence type="ECO:0000256" key="1">
    <source>
        <dbReference type="ARBA" id="ARBA00001007"/>
    </source>
</evidence>
<dbReference type="Pfam" id="PF02611">
    <property type="entry name" value="CDH"/>
    <property type="match status" value="1"/>
</dbReference>
<dbReference type="PIRSF" id="PIRSF001273">
    <property type="entry name" value="CDH"/>
    <property type="match status" value="1"/>
</dbReference>
<keyword evidence="14 19" id="KW-0472">Membrane</keyword>
<dbReference type="eggNOG" id="COG2134">
    <property type="taxonomic scope" value="Bacteria"/>
</dbReference>
<proteinExistence type="inferred from homology"/>
<keyword evidence="13" id="KW-0443">Lipid metabolism</keyword>
<dbReference type="RefSeq" id="WP_013566833.1">
    <property type="nucleotide sequence ID" value="NC_014963.1"/>
</dbReference>
<evidence type="ECO:0000256" key="2">
    <source>
        <dbReference type="ARBA" id="ARBA00004162"/>
    </source>
</evidence>
<evidence type="ECO:0000256" key="19">
    <source>
        <dbReference type="SAM" id="Phobius"/>
    </source>
</evidence>
<evidence type="ECO:0000256" key="4">
    <source>
        <dbReference type="ARBA" id="ARBA00005189"/>
    </source>
</evidence>
<sequence>MLNSRSIKYLLALIAVLVSIVIAIVALREKQINKGDVLWQIVHEDCVPDMQANHLASPCVSVDLARGEAAGFVVFKDKQGNTQYLVMPTAKITGIEDPAILEPNATNYFADAWQATALVDQRLHQTLPRTDLSVAINSVSGRSQDQLHLHVDCMQPAVKSALQQVAPQIGTAWQTLPVRLRGDEYRAMWLPGADLDTRNPFRLLADSLSDPAREMGNHTLVLVGAERLGKDGFILLDGKAPALATAISSWLRLGYGAGGKLQDHQCRVASTLESKEKLWR</sequence>
<dbReference type="OrthoDB" id="481399at2"/>
<accession>E8V0N7</accession>
<organism evidence="20 21">
    <name type="scientific">Terriglobus saanensis (strain ATCC BAA-1853 / DSM 23119 / SP1PR4)</name>
    <dbReference type="NCBI Taxonomy" id="401053"/>
    <lineage>
        <taxon>Bacteria</taxon>
        <taxon>Pseudomonadati</taxon>
        <taxon>Acidobacteriota</taxon>
        <taxon>Terriglobia</taxon>
        <taxon>Terriglobales</taxon>
        <taxon>Acidobacteriaceae</taxon>
        <taxon>Terriglobus</taxon>
    </lineage>
</organism>
<gene>
    <name evidence="20" type="ordered locus">AciPR4_0262</name>
</gene>
<evidence type="ECO:0000256" key="6">
    <source>
        <dbReference type="ARBA" id="ARBA00012375"/>
    </source>
</evidence>
<dbReference type="EC" id="3.6.1.26" evidence="6"/>
<dbReference type="KEGG" id="tsa:AciPR4_0262"/>
<comment type="subcellular location">
    <subcellularLocation>
        <location evidence="2">Cell membrane</location>
        <topology evidence="2">Single-pass membrane protein</topology>
    </subcellularLocation>
</comment>
<evidence type="ECO:0000256" key="3">
    <source>
        <dbReference type="ARBA" id="ARBA00004927"/>
    </source>
</evidence>
<keyword evidence="21" id="KW-1185">Reference proteome</keyword>
<comment type="catalytic activity">
    <reaction evidence="1">
        <text>a CDP-1,2-diacyl-sn-glycerol + H2O = a 1,2-diacyl-sn-glycero-3-phosphate + CMP + 2 H(+)</text>
        <dbReference type="Rhea" id="RHEA:15221"/>
        <dbReference type="ChEBI" id="CHEBI:15377"/>
        <dbReference type="ChEBI" id="CHEBI:15378"/>
        <dbReference type="ChEBI" id="CHEBI:58332"/>
        <dbReference type="ChEBI" id="CHEBI:58608"/>
        <dbReference type="ChEBI" id="CHEBI:60377"/>
        <dbReference type="EC" id="3.6.1.26"/>
    </reaction>
</comment>
<comment type="pathway">
    <text evidence="4">Lipid metabolism.</text>
</comment>
<dbReference type="GO" id="GO:0005886">
    <property type="term" value="C:plasma membrane"/>
    <property type="evidence" value="ECO:0007669"/>
    <property type="project" value="UniProtKB-SubCell"/>
</dbReference>
<dbReference type="Proteomes" id="UP000006844">
    <property type="component" value="Chromosome"/>
</dbReference>
<dbReference type="GO" id="GO:0008715">
    <property type="term" value="F:CDP-diacylglycerol diphosphatase activity"/>
    <property type="evidence" value="ECO:0007669"/>
    <property type="project" value="UniProtKB-EC"/>
</dbReference>
<keyword evidence="12 19" id="KW-1133">Transmembrane helix</keyword>
<evidence type="ECO:0000256" key="18">
    <source>
        <dbReference type="ARBA" id="ARBA00032892"/>
    </source>
</evidence>